<feature type="compositionally biased region" description="Polar residues" evidence="5">
    <location>
        <begin position="1"/>
        <end position="13"/>
    </location>
</feature>
<evidence type="ECO:0000259" key="6">
    <source>
        <dbReference type="PROSITE" id="PS51379"/>
    </source>
</evidence>
<keyword evidence="8" id="KW-1185">Reference proteome</keyword>
<keyword evidence="3" id="KW-0408">Iron</keyword>
<organism evidence="7 8">
    <name type="scientific">Pycnococcus provasolii</name>
    <dbReference type="NCBI Taxonomy" id="41880"/>
    <lineage>
        <taxon>Eukaryota</taxon>
        <taxon>Viridiplantae</taxon>
        <taxon>Chlorophyta</taxon>
        <taxon>Pseudoscourfieldiophyceae</taxon>
        <taxon>Pseudoscourfieldiales</taxon>
        <taxon>Pycnococcaceae</taxon>
        <taxon>Pycnococcus</taxon>
    </lineage>
</organism>
<evidence type="ECO:0000313" key="8">
    <source>
        <dbReference type="Proteomes" id="UP000660262"/>
    </source>
</evidence>
<dbReference type="PROSITE" id="PS51379">
    <property type="entry name" value="4FE4S_FER_2"/>
    <property type="match status" value="2"/>
</dbReference>
<feature type="domain" description="4Fe-4S ferredoxin-type" evidence="6">
    <location>
        <begin position="121"/>
        <end position="153"/>
    </location>
</feature>
<evidence type="ECO:0000256" key="4">
    <source>
        <dbReference type="ARBA" id="ARBA00023014"/>
    </source>
</evidence>
<evidence type="ECO:0000256" key="1">
    <source>
        <dbReference type="ARBA" id="ARBA00022485"/>
    </source>
</evidence>
<comment type="caution">
    <text evidence="7">The sequence shown here is derived from an EMBL/GenBank/DDBJ whole genome shotgun (WGS) entry which is preliminary data.</text>
</comment>
<dbReference type="InterPro" id="IPR017900">
    <property type="entry name" value="4Fe4S_Fe_S_CS"/>
</dbReference>
<dbReference type="Pfam" id="PF12617">
    <property type="entry name" value="LdpA_C"/>
    <property type="match status" value="1"/>
</dbReference>
<dbReference type="PROSITE" id="PS00198">
    <property type="entry name" value="4FE4S_FER_1"/>
    <property type="match status" value="1"/>
</dbReference>
<keyword evidence="4" id="KW-0411">Iron-sulfur</keyword>
<dbReference type="GO" id="GO:0051539">
    <property type="term" value="F:4 iron, 4 sulfur cluster binding"/>
    <property type="evidence" value="ECO:0007669"/>
    <property type="project" value="UniProtKB-KW"/>
</dbReference>
<dbReference type="SUPFAM" id="SSF54862">
    <property type="entry name" value="4Fe-4S ferredoxins"/>
    <property type="match status" value="1"/>
</dbReference>
<keyword evidence="1" id="KW-0004">4Fe-4S</keyword>
<dbReference type="Proteomes" id="UP000660262">
    <property type="component" value="Unassembled WGS sequence"/>
</dbReference>
<keyword evidence="2" id="KW-0479">Metal-binding</keyword>
<evidence type="ECO:0000256" key="5">
    <source>
        <dbReference type="SAM" id="MobiDB-lite"/>
    </source>
</evidence>
<protein>
    <recommendedName>
        <fullName evidence="6">4Fe-4S ferredoxin-type domain-containing protein</fullName>
    </recommendedName>
</protein>
<gene>
    <name evidence="7" type="ORF">PPROV_000678900</name>
</gene>
<dbReference type="EMBL" id="BNJQ01000019">
    <property type="protein sequence ID" value="GHP08047.1"/>
    <property type="molecule type" value="Genomic_DNA"/>
</dbReference>
<feature type="region of interest" description="Disordered" evidence="5">
    <location>
        <begin position="1"/>
        <end position="28"/>
    </location>
</feature>
<evidence type="ECO:0000256" key="3">
    <source>
        <dbReference type="ARBA" id="ARBA00023004"/>
    </source>
</evidence>
<accession>A0A830HSW4</accession>
<evidence type="ECO:0000256" key="2">
    <source>
        <dbReference type="ARBA" id="ARBA00022723"/>
    </source>
</evidence>
<dbReference type="PANTHER" id="PTHR24960:SF79">
    <property type="entry name" value="PHOTOSYSTEM I IRON-SULFUR CENTER"/>
    <property type="match status" value="1"/>
</dbReference>
<dbReference type="Gene3D" id="3.30.70.20">
    <property type="match status" value="1"/>
</dbReference>
<sequence>MSSGASAMGNSRVGNRRSSHDVAPPRRAHARGVKLRYLDRLMQSQWVKLIAGASFEDAPQIRNLAFIYASVGVDCIDVAANPSVVRATVEGIDAAMDTGSVHARPLLMVSVNDDESDPHFRKAQLTQAAMCPADCTQPCVRVCPADAISSERAVGATSVRVSEAQCYGCGRCFPACPHGLIEAASYRRTASDTAQLIRSHAVDALEIHTTGLDDGESIRQMWQDLGCHEHLKLLAVSLPETALPLIPRLNDILSANASPDMVRVWQLDGRPMTGDVGHGAARDAVSLARTAFDRNLIPAGHFVQLAGGTNDATRRYVEKHDGLISRLGGVAFGGYARKAVKDALGASSCERIEEDEAAMAEALQAAGNVVDSWRRRR</sequence>
<dbReference type="InterPro" id="IPR057431">
    <property type="entry name" value="LdpA_Fe-S-bd"/>
</dbReference>
<dbReference type="InterPro" id="IPR017896">
    <property type="entry name" value="4Fe4S_Fe-S-bd"/>
</dbReference>
<dbReference type="InterPro" id="IPR050157">
    <property type="entry name" value="PSI_iron-sulfur_center"/>
</dbReference>
<dbReference type="AlphaFoldDB" id="A0A830HSW4"/>
<dbReference type="OrthoDB" id="204405at2759"/>
<dbReference type="GO" id="GO:0046872">
    <property type="term" value="F:metal ion binding"/>
    <property type="evidence" value="ECO:0007669"/>
    <property type="project" value="UniProtKB-KW"/>
</dbReference>
<evidence type="ECO:0000313" key="7">
    <source>
        <dbReference type="EMBL" id="GHP08047.1"/>
    </source>
</evidence>
<proteinExistence type="predicted"/>
<dbReference type="InterPro" id="IPR021039">
    <property type="entry name" value="Fe-S-bd_prot_LdpA_C"/>
</dbReference>
<name>A0A830HSW4_9CHLO</name>
<reference evidence="7" key="1">
    <citation type="submission" date="2020-10" db="EMBL/GenBank/DDBJ databases">
        <title>Unveiling of a novel bifunctional photoreceptor, Dualchrome1, isolated from a cosmopolitan green alga.</title>
        <authorList>
            <person name="Suzuki S."/>
            <person name="Kawachi M."/>
        </authorList>
    </citation>
    <scope>NUCLEOTIDE SEQUENCE</scope>
    <source>
        <strain evidence="7">NIES 2893</strain>
    </source>
</reference>
<dbReference type="PANTHER" id="PTHR24960">
    <property type="entry name" value="PHOTOSYSTEM I IRON-SULFUR CENTER-RELATED"/>
    <property type="match status" value="1"/>
</dbReference>
<feature type="domain" description="4Fe-4S ferredoxin-type" evidence="6">
    <location>
        <begin position="157"/>
        <end position="186"/>
    </location>
</feature>
<dbReference type="Pfam" id="PF25160">
    <property type="entry name" value="LdpA_Fe-S-bd"/>
    <property type="match status" value="1"/>
</dbReference>